<keyword evidence="2" id="KW-1185">Reference proteome</keyword>
<organism evidence="1 2">
    <name type="scientific">Sphaerobolus stellatus (strain SS14)</name>
    <dbReference type="NCBI Taxonomy" id="990650"/>
    <lineage>
        <taxon>Eukaryota</taxon>
        <taxon>Fungi</taxon>
        <taxon>Dikarya</taxon>
        <taxon>Basidiomycota</taxon>
        <taxon>Agaricomycotina</taxon>
        <taxon>Agaricomycetes</taxon>
        <taxon>Phallomycetidae</taxon>
        <taxon>Geastrales</taxon>
        <taxon>Sphaerobolaceae</taxon>
        <taxon>Sphaerobolus</taxon>
    </lineage>
</organism>
<evidence type="ECO:0000313" key="2">
    <source>
        <dbReference type="Proteomes" id="UP000054279"/>
    </source>
</evidence>
<proteinExistence type="predicted"/>
<dbReference type="EMBL" id="KN837778">
    <property type="protein sequence ID" value="KIJ23162.1"/>
    <property type="molecule type" value="Genomic_DNA"/>
</dbReference>
<dbReference type="AlphaFoldDB" id="A0A0C9U259"/>
<evidence type="ECO:0000313" key="1">
    <source>
        <dbReference type="EMBL" id="KIJ23162.1"/>
    </source>
</evidence>
<sequence>MCLPTWLNEEVLYNGPINKYRRIKHRAAERHRLFMHTTPLIWTFHLFYEFATTCVCQRG</sequence>
<dbReference type="Proteomes" id="UP000054279">
    <property type="component" value="Unassembled WGS sequence"/>
</dbReference>
<protein>
    <submittedName>
        <fullName evidence="1">Uncharacterized protein</fullName>
    </submittedName>
</protein>
<reference evidence="1 2" key="1">
    <citation type="submission" date="2014-06" db="EMBL/GenBank/DDBJ databases">
        <title>Evolutionary Origins and Diversification of the Mycorrhizal Mutualists.</title>
        <authorList>
            <consortium name="DOE Joint Genome Institute"/>
            <consortium name="Mycorrhizal Genomics Consortium"/>
            <person name="Kohler A."/>
            <person name="Kuo A."/>
            <person name="Nagy L.G."/>
            <person name="Floudas D."/>
            <person name="Copeland A."/>
            <person name="Barry K.W."/>
            <person name="Cichocki N."/>
            <person name="Veneault-Fourrey C."/>
            <person name="LaButti K."/>
            <person name="Lindquist E.A."/>
            <person name="Lipzen A."/>
            <person name="Lundell T."/>
            <person name="Morin E."/>
            <person name="Murat C."/>
            <person name="Riley R."/>
            <person name="Ohm R."/>
            <person name="Sun H."/>
            <person name="Tunlid A."/>
            <person name="Henrissat B."/>
            <person name="Grigoriev I.V."/>
            <person name="Hibbett D.S."/>
            <person name="Martin F."/>
        </authorList>
    </citation>
    <scope>NUCLEOTIDE SEQUENCE [LARGE SCALE GENOMIC DNA]</scope>
    <source>
        <strain evidence="1 2">SS14</strain>
    </source>
</reference>
<name>A0A0C9U259_SPHS4</name>
<accession>A0A0C9U259</accession>
<gene>
    <name evidence="1" type="ORF">M422DRAFT_39755</name>
</gene>
<dbReference type="HOGENOM" id="CLU_2962395_0_0_1"/>